<accession>L0A5Z2</accession>
<dbReference type="InterPro" id="IPR009937">
    <property type="entry name" value="Phage_holin_3_6"/>
</dbReference>
<dbReference type="OrthoDB" id="63733at2"/>
<feature type="compositionally biased region" description="Basic and acidic residues" evidence="1">
    <location>
        <begin position="114"/>
        <end position="161"/>
    </location>
</feature>
<dbReference type="STRING" id="937777.Deipe_3137"/>
<feature type="transmembrane region" description="Helical" evidence="2">
    <location>
        <begin position="77"/>
        <end position="98"/>
    </location>
</feature>
<dbReference type="HOGENOM" id="CLU_1254233_0_0_0"/>
<protein>
    <recommendedName>
        <fullName evidence="5">Phage holin family protein</fullName>
    </recommendedName>
</protein>
<gene>
    <name evidence="3" type="ordered locus">Deipe_3137</name>
</gene>
<feature type="compositionally biased region" description="Low complexity" evidence="1">
    <location>
        <begin position="162"/>
        <end position="199"/>
    </location>
</feature>
<dbReference type="KEGG" id="dpd:Deipe_3137"/>
<sequence length="220" mass="23212">MQPHPQKSIGGALVDVFDAALSLVKTELRLLSRRVGNVVKAKGIGVVLLLAAVAPLSLALIFLILALFYALLLVLPAWASALIIALLALVVTGVLVMLGIKRLSAEVKDDAQSSEELAREEVQHAEKQLEKAEKQTEKDHKKVEKAEEKLARAEADLRRETSGQSNSGQSGKGTSVAGTGAQATTTVYSAPSSGSASGATLQPDGIPVSTRPEITEEDRK</sequence>
<reference evidence="4" key="1">
    <citation type="submission" date="2012-03" db="EMBL/GenBank/DDBJ databases">
        <title>Complete sequence of chromosome of Deinococcus peraridilitoris DSM 19664.</title>
        <authorList>
            <person name="Lucas S."/>
            <person name="Copeland A."/>
            <person name="Lapidus A."/>
            <person name="Glavina del Rio T."/>
            <person name="Dalin E."/>
            <person name="Tice H."/>
            <person name="Bruce D."/>
            <person name="Goodwin L."/>
            <person name="Pitluck S."/>
            <person name="Peters L."/>
            <person name="Mikhailova N."/>
            <person name="Lu M."/>
            <person name="Kyrpides N."/>
            <person name="Mavromatis K."/>
            <person name="Ivanova N."/>
            <person name="Brettin T."/>
            <person name="Detter J.C."/>
            <person name="Han C."/>
            <person name="Larimer F."/>
            <person name="Land M."/>
            <person name="Hauser L."/>
            <person name="Markowitz V."/>
            <person name="Cheng J.-F."/>
            <person name="Hugenholtz P."/>
            <person name="Woyke T."/>
            <person name="Wu D."/>
            <person name="Pukall R."/>
            <person name="Steenblock K."/>
            <person name="Brambilla E."/>
            <person name="Klenk H.-P."/>
            <person name="Eisen J.A."/>
        </authorList>
    </citation>
    <scope>NUCLEOTIDE SEQUENCE [LARGE SCALE GENOMIC DNA]</scope>
    <source>
        <strain evidence="4">DSM 19664 / LMG 22246 / CIP 109416 / KR-200</strain>
    </source>
</reference>
<keyword evidence="2" id="KW-0812">Transmembrane</keyword>
<dbReference type="EMBL" id="CP003382">
    <property type="protein sequence ID" value="AFZ68582.1"/>
    <property type="molecule type" value="Genomic_DNA"/>
</dbReference>
<organism evidence="3 4">
    <name type="scientific">Deinococcus peraridilitoris (strain DSM 19664 / LMG 22246 / CIP 109416 / KR-200)</name>
    <dbReference type="NCBI Taxonomy" id="937777"/>
    <lineage>
        <taxon>Bacteria</taxon>
        <taxon>Thermotogati</taxon>
        <taxon>Deinococcota</taxon>
        <taxon>Deinococci</taxon>
        <taxon>Deinococcales</taxon>
        <taxon>Deinococcaceae</taxon>
        <taxon>Deinococcus</taxon>
    </lineage>
</organism>
<dbReference type="AlphaFoldDB" id="L0A5Z2"/>
<proteinExistence type="predicted"/>
<evidence type="ECO:0000256" key="2">
    <source>
        <dbReference type="SAM" id="Phobius"/>
    </source>
</evidence>
<dbReference type="eggNOG" id="ENOG5033JK5">
    <property type="taxonomic scope" value="Bacteria"/>
</dbReference>
<keyword evidence="4" id="KW-1185">Reference proteome</keyword>
<keyword evidence="2" id="KW-0472">Membrane</keyword>
<evidence type="ECO:0000313" key="3">
    <source>
        <dbReference type="EMBL" id="AFZ68582.1"/>
    </source>
</evidence>
<evidence type="ECO:0000313" key="4">
    <source>
        <dbReference type="Proteomes" id="UP000010467"/>
    </source>
</evidence>
<evidence type="ECO:0000256" key="1">
    <source>
        <dbReference type="SAM" id="MobiDB-lite"/>
    </source>
</evidence>
<dbReference type="PATRIC" id="fig|937777.3.peg.3149"/>
<keyword evidence="2" id="KW-1133">Transmembrane helix</keyword>
<name>L0A5Z2_DEIPD</name>
<evidence type="ECO:0008006" key="5">
    <source>
        <dbReference type="Google" id="ProtNLM"/>
    </source>
</evidence>
<feature type="region of interest" description="Disordered" evidence="1">
    <location>
        <begin position="114"/>
        <end position="220"/>
    </location>
</feature>
<feature type="transmembrane region" description="Helical" evidence="2">
    <location>
        <begin position="43"/>
        <end position="71"/>
    </location>
</feature>
<dbReference type="Proteomes" id="UP000010467">
    <property type="component" value="Chromosome"/>
</dbReference>
<dbReference type="Pfam" id="PF07332">
    <property type="entry name" value="Phage_holin_3_6"/>
    <property type="match status" value="1"/>
</dbReference>
<dbReference type="RefSeq" id="WP_015236880.1">
    <property type="nucleotide sequence ID" value="NC_019793.1"/>
</dbReference>